<dbReference type="InterPro" id="IPR006037">
    <property type="entry name" value="RCK_C"/>
</dbReference>
<protein>
    <recommendedName>
        <fullName evidence="1">Trk system potassium uptake protein TrkA</fullName>
    </recommendedName>
</protein>
<dbReference type="InterPro" id="IPR003148">
    <property type="entry name" value="RCK_N"/>
</dbReference>
<organism evidence="7 8">
    <name type="scientific">Thermophilibacter immobilis</name>
    <dbReference type="NCBI Taxonomy" id="2779519"/>
    <lineage>
        <taxon>Bacteria</taxon>
        <taxon>Bacillati</taxon>
        <taxon>Actinomycetota</taxon>
        <taxon>Coriobacteriia</taxon>
        <taxon>Coriobacteriales</taxon>
        <taxon>Atopobiaceae</taxon>
        <taxon>Thermophilibacter</taxon>
    </lineage>
</organism>
<keyword evidence="3" id="KW-0630">Potassium</keyword>
<dbReference type="InterPro" id="IPR036291">
    <property type="entry name" value="NAD(P)-bd_dom_sf"/>
</dbReference>
<reference evidence="7 8" key="1">
    <citation type="submission" date="2020-10" db="EMBL/GenBank/DDBJ databases">
        <title>Olsenella immobilis sp.nov., isolated from the mud in a fermentation cellar used for the production of Chinese strong-flavoured liquor.</title>
        <authorList>
            <person name="Lu L."/>
        </authorList>
    </citation>
    <scope>NUCLEOTIDE SEQUENCE [LARGE SCALE GENOMIC DNA]</scope>
    <source>
        <strain evidence="7 8">LZLJ-2</strain>
    </source>
</reference>
<keyword evidence="8" id="KW-1185">Reference proteome</keyword>
<keyword evidence="2" id="KW-0633">Potassium transport</keyword>
<dbReference type="PROSITE" id="PS51202">
    <property type="entry name" value="RCK_C"/>
    <property type="match status" value="1"/>
</dbReference>
<evidence type="ECO:0000259" key="5">
    <source>
        <dbReference type="PROSITE" id="PS51201"/>
    </source>
</evidence>
<gene>
    <name evidence="7" type="ORF">INP52_03730</name>
</gene>
<sequence>MNVIVVGLGRMGTGLATKLSRQGAHVVAIDTNPETFEGLGADFAGDTVRGVGFDHDVLEEAKVERADAVVACTTSDEANIVVAHVARSVFRVPRVIARLYDTNKADTYRRLGIQTVSTTDWGIRRASELLTYHQLDTVFGMGHDGVRVVRADVPALLEGRTVRELTALSEISVVAVSRSNDTFIPLMGTVFEHGDIVYAAVASGASEKFAYMLGLSE</sequence>
<dbReference type="PANTHER" id="PTHR43833">
    <property type="entry name" value="POTASSIUM CHANNEL PROTEIN 2-RELATED-RELATED"/>
    <property type="match status" value="1"/>
</dbReference>
<dbReference type="Gene3D" id="3.30.70.1450">
    <property type="entry name" value="Regulator of K+ conductance, C-terminal domain"/>
    <property type="match status" value="1"/>
</dbReference>
<proteinExistence type="predicted"/>
<dbReference type="PANTHER" id="PTHR43833:SF8">
    <property type="entry name" value="TRK SYSTEM POTASSIUM UPTAKE PROTEIN TRKA"/>
    <property type="match status" value="1"/>
</dbReference>
<dbReference type="Proteomes" id="UP000593735">
    <property type="component" value="Chromosome"/>
</dbReference>
<dbReference type="GO" id="GO:0015079">
    <property type="term" value="F:potassium ion transmembrane transporter activity"/>
    <property type="evidence" value="ECO:0007669"/>
    <property type="project" value="InterPro"/>
</dbReference>
<dbReference type="InterPro" id="IPR006036">
    <property type="entry name" value="K_uptake_TrkA"/>
</dbReference>
<dbReference type="EMBL" id="CP063767">
    <property type="protein sequence ID" value="QOY61312.1"/>
    <property type="molecule type" value="Genomic_DNA"/>
</dbReference>
<evidence type="ECO:0000256" key="2">
    <source>
        <dbReference type="ARBA" id="ARBA00022538"/>
    </source>
</evidence>
<keyword evidence="4" id="KW-0520">NAD</keyword>
<feature type="domain" description="RCK N-terminal" evidence="5">
    <location>
        <begin position="1"/>
        <end position="118"/>
    </location>
</feature>
<name>A0A7S7MA69_9ACTN</name>
<dbReference type="Pfam" id="PF02080">
    <property type="entry name" value="TrkA_C"/>
    <property type="match status" value="1"/>
</dbReference>
<dbReference type="Pfam" id="PF02254">
    <property type="entry name" value="TrkA_N"/>
    <property type="match status" value="1"/>
</dbReference>
<dbReference type="PROSITE" id="PS51201">
    <property type="entry name" value="RCK_N"/>
    <property type="match status" value="1"/>
</dbReference>
<keyword evidence="2" id="KW-0813">Transport</keyword>
<accession>A0A7S7MA69</accession>
<evidence type="ECO:0000256" key="1">
    <source>
        <dbReference type="ARBA" id="ARBA00017378"/>
    </source>
</evidence>
<dbReference type="PRINTS" id="PR00335">
    <property type="entry name" value="KUPTAKETRKA"/>
</dbReference>
<dbReference type="RefSeq" id="WP_194372525.1">
    <property type="nucleotide sequence ID" value="NZ_CP063767.1"/>
</dbReference>
<dbReference type="SUPFAM" id="SSF116726">
    <property type="entry name" value="TrkA C-terminal domain-like"/>
    <property type="match status" value="1"/>
</dbReference>
<evidence type="ECO:0000256" key="4">
    <source>
        <dbReference type="ARBA" id="ARBA00023027"/>
    </source>
</evidence>
<dbReference type="AlphaFoldDB" id="A0A7S7MA69"/>
<evidence type="ECO:0000259" key="6">
    <source>
        <dbReference type="PROSITE" id="PS51202"/>
    </source>
</evidence>
<dbReference type="GO" id="GO:0005886">
    <property type="term" value="C:plasma membrane"/>
    <property type="evidence" value="ECO:0007669"/>
    <property type="project" value="InterPro"/>
</dbReference>
<dbReference type="InterPro" id="IPR036721">
    <property type="entry name" value="RCK_C_sf"/>
</dbReference>
<feature type="domain" description="RCK C-terminal" evidence="6">
    <location>
        <begin position="136"/>
        <end position="215"/>
    </location>
</feature>
<evidence type="ECO:0000313" key="7">
    <source>
        <dbReference type="EMBL" id="QOY61312.1"/>
    </source>
</evidence>
<evidence type="ECO:0000256" key="3">
    <source>
        <dbReference type="ARBA" id="ARBA00022958"/>
    </source>
</evidence>
<evidence type="ECO:0000313" key="8">
    <source>
        <dbReference type="Proteomes" id="UP000593735"/>
    </source>
</evidence>
<keyword evidence="2" id="KW-0406">Ion transport</keyword>
<dbReference type="InterPro" id="IPR050721">
    <property type="entry name" value="Trk_Ktr_HKT_K-transport"/>
</dbReference>
<dbReference type="KEGG" id="tio:INP52_03730"/>
<dbReference type="Gene3D" id="3.40.50.720">
    <property type="entry name" value="NAD(P)-binding Rossmann-like Domain"/>
    <property type="match status" value="1"/>
</dbReference>
<dbReference type="SUPFAM" id="SSF51735">
    <property type="entry name" value="NAD(P)-binding Rossmann-fold domains"/>
    <property type="match status" value="1"/>
</dbReference>